<dbReference type="EMBL" id="BAAAQD010000009">
    <property type="protein sequence ID" value="GAA1525488.1"/>
    <property type="molecule type" value="Genomic_DNA"/>
</dbReference>
<gene>
    <name evidence="1" type="ORF">GCM10009827_047750</name>
</gene>
<dbReference type="Proteomes" id="UP001501470">
    <property type="component" value="Unassembled WGS sequence"/>
</dbReference>
<reference evidence="1 2" key="1">
    <citation type="journal article" date="2019" name="Int. J. Syst. Evol. Microbiol.">
        <title>The Global Catalogue of Microorganisms (GCM) 10K type strain sequencing project: providing services to taxonomists for standard genome sequencing and annotation.</title>
        <authorList>
            <consortium name="The Broad Institute Genomics Platform"/>
            <consortium name="The Broad Institute Genome Sequencing Center for Infectious Disease"/>
            <person name="Wu L."/>
            <person name="Ma J."/>
        </authorList>
    </citation>
    <scope>NUCLEOTIDE SEQUENCE [LARGE SCALE GENOMIC DNA]</scope>
    <source>
        <strain evidence="1 2">JCM 15933</strain>
    </source>
</reference>
<name>A0ABN2ARW2_9ACTN</name>
<organism evidence="1 2">
    <name type="scientific">Dactylosporangium maewongense</name>
    <dbReference type="NCBI Taxonomy" id="634393"/>
    <lineage>
        <taxon>Bacteria</taxon>
        <taxon>Bacillati</taxon>
        <taxon>Actinomycetota</taxon>
        <taxon>Actinomycetes</taxon>
        <taxon>Micromonosporales</taxon>
        <taxon>Micromonosporaceae</taxon>
        <taxon>Dactylosporangium</taxon>
    </lineage>
</organism>
<evidence type="ECO:0000313" key="1">
    <source>
        <dbReference type="EMBL" id="GAA1525488.1"/>
    </source>
</evidence>
<proteinExistence type="predicted"/>
<accession>A0ABN2ARW2</accession>
<comment type="caution">
    <text evidence="1">The sequence shown here is derived from an EMBL/GenBank/DDBJ whole genome shotgun (WGS) entry which is preliminary data.</text>
</comment>
<evidence type="ECO:0000313" key="2">
    <source>
        <dbReference type="Proteomes" id="UP001501470"/>
    </source>
</evidence>
<sequence>MHAEGRVEGRRGRRRDVKVVAACGGLVNDVEAKVVGVRGGAVSNVGMEAHGAWVLKGGGSAAR</sequence>
<keyword evidence="2" id="KW-1185">Reference proteome</keyword>
<protein>
    <submittedName>
        <fullName evidence="1">Uncharacterized protein</fullName>
    </submittedName>
</protein>